<evidence type="ECO:0000313" key="3">
    <source>
        <dbReference type="Proteomes" id="UP000225972"/>
    </source>
</evidence>
<accession>A0A238JIX5</accession>
<keyword evidence="3" id="KW-1185">Reference proteome</keyword>
<feature type="region of interest" description="Disordered" evidence="1">
    <location>
        <begin position="1"/>
        <end position="105"/>
    </location>
</feature>
<organism evidence="2 3">
    <name type="scientific">Pelagimonas phthalicica</name>
    <dbReference type="NCBI Taxonomy" id="1037362"/>
    <lineage>
        <taxon>Bacteria</taxon>
        <taxon>Pseudomonadati</taxon>
        <taxon>Pseudomonadota</taxon>
        <taxon>Alphaproteobacteria</taxon>
        <taxon>Rhodobacterales</taxon>
        <taxon>Roseobacteraceae</taxon>
        <taxon>Pelagimonas</taxon>
    </lineage>
</organism>
<dbReference type="Proteomes" id="UP000225972">
    <property type="component" value="Unassembled WGS sequence"/>
</dbReference>
<dbReference type="AlphaFoldDB" id="A0A238JIX5"/>
<gene>
    <name evidence="2" type="ORF">TRP8649_04774</name>
</gene>
<dbReference type="EMBL" id="FXXP01000013">
    <property type="protein sequence ID" value="SMX30630.1"/>
    <property type="molecule type" value="Genomic_DNA"/>
</dbReference>
<evidence type="ECO:0000256" key="1">
    <source>
        <dbReference type="SAM" id="MobiDB-lite"/>
    </source>
</evidence>
<proteinExistence type="predicted"/>
<name>A0A238JIX5_9RHOB</name>
<protein>
    <submittedName>
        <fullName evidence="2">Uncharacterized protein</fullName>
    </submittedName>
</protein>
<feature type="compositionally biased region" description="Basic and acidic residues" evidence="1">
    <location>
        <begin position="66"/>
        <end position="103"/>
    </location>
</feature>
<evidence type="ECO:0000313" key="2">
    <source>
        <dbReference type="EMBL" id="SMX30630.1"/>
    </source>
</evidence>
<reference evidence="3" key="1">
    <citation type="submission" date="2017-05" db="EMBL/GenBank/DDBJ databases">
        <authorList>
            <person name="Rodrigo-Torres L."/>
            <person name="Arahal R. D."/>
            <person name="Lucena T."/>
        </authorList>
    </citation>
    <scope>NUCLEOTIDE SEQUENCE [LARGE SCALE GENOMIC DNA]</scope>
    <source>
        <strain evidence="3">CECT 8649</strain>
    </source>
</reference>
<sequence length="166" mass="18438">MAWRDADAQAADAGAGRAGEQNGADRLGADGPRRRLPVSDRCGVSRHWSRGRRSGRGQGDVWRTVVRRDRENQSATECHRARGFDLDPTCEHHTGPRRDDGRNRGRIHVSTRHRAKLIQKPSCARGGYTCCANAVKVSPCESSLLVRLHEQTHTPDLQDQELASLQ</sequence>
<feature type="compositionally biased region" description="Low complexity" evidence="1">
    <location>
        <begin position="8"/>
        <end position="19"/>
    </location>
</feature>